<dbReference type="AlphaFoldDB" id="A0A7R9GEA5"/>
<name>A0A7R9GEA5_9CRUS</name>
<dbReference type="EMBL" id="OA883604">
    <property type="protein sequence ID" value="CAD7279267.1"/>
    <property type="molecule type" value="Genomic_DNA"/>
</dbReference>
<feature type="compositionally biased region" description="Low complexity" evidence="1">
    <location>
        <begin position="208"/>
        <end position="226"/>
    </location>
</feature>
<organism evidence="3">
    <name type="scientific">Notodromas monacha</name>
    <dbReference type="NCBI Taxonomy" id="399045"/>
    <lineage>
        <taxon>Eukaryota</taxon>
        <taxon>Metazoa</taxon>
        <taxon>Ecdysozoa</taxon>
        <taxon>Arthropoda</taxon>
        <taxon>Crustacea</taxon>
        <taxon>Oligostraca</taxon>
        <taxon>Ostracoda</taxon>
        <taxon>Podocopa</taxon>
        <taxon>Podocopida</taxon>
        <taxon>Cypridocopina</taxon>
        <taxon>Cypridoidea</taxon>
        <taxon>Cyprididae</taxon>
        <taxon>Notodromas</taxon>
    </lineage>
</organism>
<keyword evidence="2" id="KW-0732">Signal</keyword>
<reference evidence="3" key="1">
    <citation type="submission" date="2020-11" db="EMBL/GenBank/DDBJ databases">
        <authorList>
            <person name="Tran Van P."/>
        </authorList>
    </citation>
    <scope>NUCLEOTIDE SEQUENCE</scope>
</reference>
<evidence type="ECO:0000313" key="4">
    <source>
        <dbReference type="Proteomes" id="UP000678499"/>
    </source>
</evidence>
<feature type="signal peptide" evidence="2">
    <location>
        <begin position="1"/>
        <end position="18"/>
    </location>
</feature>
<keyword evidence="4" id="KW-1185">Reference proteome</keyword>
<evidence type="ECO:0000256" key="1">
    <source>
        <dbReference type="SAM" id="MobiDB-lite"/>
    </source>
</evidence>
<protein>
    <submittedName>
        <fullName evidence="3">Uncharacterized protein</fullName>
    </submittedName>
</protein>
<proteinExistence type="predicted"/>
<sequence>MRVRKAFAVLVLVSGISELRDSGGWGSSTKSDDSGNDVTLVSFAARRQSTRRASKSIHDIAQTLPRKPSEDVTLVGFSRTSGSFRQRGGSEDDHYSPFCTNTLKTSKELKMERERVRQEKMAGFSAKDWVADDDLSDFMSASDRKFADRREAFNKFFTDNRDRFAEMKEQMRKRSEEAFASRVPDFGDLFDRVTADWNVDEDAGFRRSFSSSSGFDSSSEASSSSSRRVEPQLTGFRPAFTTSDGLTRFTPIIVSPPGNRLGYRVKTHRSTFEYCGSTNTYKQRASLRFAEGRRSLRKAWKRISLPPIETLCQIPSGLGLGLPPAMIA</sequence>
<feature type="region of interest" description="Disordered" evidence="1">
    <location>
        <begin position="208"/>
        <end position="234"/>
    </location>
</feature>
<feature type="chain" id="PRO_5036210730" evidence="2">
    <location>
        <begin position="19"/>
        <end position="328"/>
    </location>
</feature>
<dbReference type="Proteomes" id="UP000678499">
    <property type="component" value="Unassembled WGS sequence"/>
</dbReference>
<accession>A0A7R9GEA5</accession>
<gene>
    <name evidence="3" type="ORF">NMOB1V02_LOCUS6944</name>
</gene>
<dbReference type="OrthoDB" id="10681142at2759"/>
<evidence type="ECO:0000256" key="2">
    <source>
        <dbReference type="SAM" id="SignalP"/>
    </source>
</evidence>
<dbReference type="EMBL" id="CAJPEX010001567">
    <property type="protein sequence ID" value="CAG0919419.1"/>
    <property type="molecule type" value="Genomic_DNA"/>
</dbReference>
<evidence type="ECO:0000313" key="3">
    <source>
        <dbReference type="EMBL" id="CAD7279267.1"/>
    </source>
</evidence>